<keyword evidence="5" id="KW-1185">Reference proteome</keyword>
<dbReference type="GO" id="GO:0016787">
    <property type="term" value="F:hydrolase activity"/>
    <property type="evidence" value="ECO:0007669"/>
    <property type="project" value="UniProtKB-KW"/>
</dbReference>
<organism evidence="4 5">
    <name type="scientific">Sphingoaurantiacus capsulatus</name>
    <dbReference type="NCBI Taxonomy" id="1771310"/>
    <lineage>
        <taxon>Bacteria</taxon>
        <taxon>Pseudomonadati</taxon>
        <taxon>Pseudomonadota</taxon>
        <taxon>Alphaproteobacteria</taxon>
        <taxon>Sphingomonadales</taxon>
        <taxon>Sphingosinicellaceae</taxon>
        <taxon>Sphingoaurantiacus</taxon>
    </lineage>
</organism>
<comment type="caution">
    <text evidence="4">The sequence shown here is derived from an EMBL/GenBank/DDBJ whole genome shotgun (WGS) entry which is preliminary data.</text>
</comment>
<evidence type="ECO:0000256" key="1">
    <source>
        <dbReference type="ARBA" id="ARBA00010515"/>
    </source>
</evidence>
<dbReference type="InterPro" id="IPR050300">
    <property type="entry name" value="GDXG_lipolytic_enzyme"/>
</dbReference>
<evidence type="ECO:0000313" key="4">
    <source>
        <dbReference type="EMBL" id="MFC3712551.1"/>
    </source>
</evidence>
<evidence type="ECO:0000313" key="5">
    <source>
        <dbReference type="Proteomes" id="UP001595615"/>
    </source>
</evidence>
<dbReference type="InterPro" id="IPR013094">
    <property type="entry name" value="AB_hydrolase_3"/>
</dbReference>
<gene>
    <name evidence="4" type="ORF">ACFOMD_08220</name>
</gene>
<keyword evidence="2 4" id="KW-0378">Hydrolase</keyword>
<dbReference type="EMBL" id="JBHRXV010000005">
    <property type="protein sequence ID" value="MFC3712551.1"/>
    <property type="molecule type" value="Genomic_DNA"/>
</dbReference>
<dbReference type="Proteomes" id="UP001595615">
    <property type="component" value="Unassembled WGS sequence"/>
</dbReference>
<accession>A0ABV7X9G8</accession>
<name>A0ABV7X9G8_9SPHN</name>
<dbReference type="Gene3D" id="3.40.50.1820">
    <property type="entry name" value="alpha/beta hydrolase"/>
    <property type="match status" value="1"/>
</dbReference>
<dbReference type="PROSITE" id="PS01173">
    <property type="entry name" value="LIPASE_GDXG_HIS"/>
    <property type="match status" value="1"/>
</dbReference>
<dbReference type="InterPro" id="IPR002168">
    <property type="entry name" value="Lipase_GDXG_HIS_AS"/>
</dbReference>
<proteinExistence type="inferred from homology"/>
<feature type="domain" description="Alpha/beta hydrolase fold-3" evidence="3">
    <location>
        <begin position="82"/>
        <end position="281"/>
    </location>
</feature>
<dbReference type="RefSeq" id="WP_380859672.1">
    <property type="nucleotide sequence ID" value="NZ_JBHRXV010000005.1"/>
</dbReference>
<dbReference type="SUPFAM" id="SSF53474">
    <property type="entry name" value="alpha/beta-Hydrolases"/>
    <property type="match status" value="1"/>
</dbReference>
<sequence>MDDERLHSEIRAILARRATLALPAYSSGTPEAARNAFAASQAALPRDRGARMAVIVNESVCGDAGPIRIRRYRPEGEVRGTLVYFHGGGWVFGTLDAFDPVCRETAATAGAEVISVDYRLSPEATYPEPLDDAYRALCAVAGDGPLAVMGDSAGGNLAAACALRARDEKGPRIDLQILLYPITDHRSDRASYAEFGGGGYLLSSADMDWYWGHYAPDAARRDEPYASPLRAATLAGLPPAIVVIAGCDPLHDEGVEYAARLTEAEVEVDLREYPDMTHGFFTLTGLLGTADDAARSVGAAIRERFASR</sequence>
<dbReference type="PANTHER" id="PTHR48081:SF8">
    <property type="entry name" value="ALPHA_BETA HYDROLASE FOLD-3 DOMAIN-CONTAINING PROTEIN-RELATED"/>
    <property type="match status" value="1"/>
</dbReference>
<protein>
    <submittedName>
        <fullName evidence="4">Alpha/beta hydrolase</fullName>
    </submittedName>
</protein>
<reference evidence="5" key="1">
    <citation type="journal article" date="2019" name="Int. J. Syst. Evol. Microbiol.">
        <title>The Global Catalogue of Microorganisms (GCM) 10K type strain sequencing project: providing services to taxonomists for standard genome sequencing and annotation.</title>
        <authorList>
            <consortium name="The Broad Institute Genomics Platform"/>
            <consortium name="The Broad Institute Genome Sequencing Center for Infectious Disease"/>
            <person name="Wu L."/>
            <person name="Ma J."/>
        </authorList>
    </citation>
    <scope>NUCLEOTIDE SEQUENCE [LARGE SCALE GENOMIC DNA]</scope>
    <source>
        <strain evidence="5">KCTC 42644</strain>
    </source>
</reference>
<comment type="similarity">
    <text evidence="1">Belongs to the 'GDXG' lipolytic enzyme family.</text>
</comment>
<evidence type="ECO:0000256" key="2">
    <source>
        <dbReference type="ARBA" id="ARBA00022801"/>
    </source>
</evidence>
<evidence type="ECO:0000259" key="3">
    <source>
        <dbReference type="Pfam" id="PF07859"/>
    </source>
</evidence>
<dbReference type="Pfam" id="PF07859">
    <property type="entry name" value="Abhydrolase_3"/>
    <property type="match status" value="1"/>
</dbReference>
<dbReference type="InterPro" id="IPR029058">
    <property type="entry name" value="AB_hydrolase_fold"/>
</dbReference>
<dbReference type="PANTHER" id="PTHR48081">
    <property type="entry name" value="AB HYDROLASE SUPERFAMILY PROTEIN C4A8.06C"/>
    <property type="match status" value="1"/>
</dbReference>